<dbReference type="Gene3D" id="3.40.50.1980">
    <property type="entry name" value="Nitrogenase molybdenum iron protein domain"/>
    <property type="match status" value="2"/>
</dbReference>
<comment type="caution">
    <text evidence="8">The sequence shown here is derived from an EMBL/GenBank/DDBJ whole genome shotgun (WGS) entry which is preliminary data.</text>
</comment>
<dbReference type="PANTHER" id="PTHR42953:SF3">
    <property type="entry name" value="HIGH-AFFINITY ZINC UPTAKE SYSTEM PROTEIN ZNUA"/>
    <property type="match status" value="1"/>
</dbReference>
<evidence type="ECO:0000256" key="7">
    <source>
        <dbReference type="SAM" id="SignalP"/>
    </source>
</evidence>
<dbReference type="RefSeq" id="WP_171325870.1">
    <property type="nucleotide sequence ID" value="NZ_JABFBC010000002.1"/>
</dbReference>
<dbReference type="AlphaFoldDB" id="A0A849L496"/>
<evidence type="ECO:0000256" key="3">
    <source>
        <dbReference type="ARBA" id="ARBA00022448"/>
    </source>
</evidence>
<feature type="chain" id="PRO_5032638513" description="High-affinity zinc uptake system protein ZnuA" evidence="7">
    <location>
        <begin position="21"/>
        <end position="320"/>
    </location>
</feature>
<proteinExistence type="inferred from homology"/>
<dbReference type="InterPro" id="IPR050492">
    <property type="entry name" value="Bact_metal-bind_prot9"/>
</dbReference>
<dbReference type="InterPro" id="IPR006127">
    <property type="entry name" value="ZnuA-like"/>
</dbReference>
<dbReference type="GO" id="GO:0006829">
    <property type="term" value="P:zinc ion transport"/>
    <property type="evidence" value="ECO:0007669"/>
    <property type="project" value="UniProtKB-KW"/>
</dbReference>
<gene>
    <name evidence="8" type="ORF">HMH01_12005</name>
</gene>
<dbReference type="Proteomes" id="UP000572377">
    <property type="component" value="Unassembled WGS sequence"/>
</dbReference>
<keyword evidence="4 7" id="KW-0732">Signal</keyword>
<evidence type="ECO:0000256" key="1">
    <source>
        <dbReference type="ARBA" id="ARBA00011028"/>
    </source>
</evidence>
<comment type="similarity">
    <text evidence="1">Belongs to the bacterial solute-binding protein 9 family.</text>
</comment>
<name>A0A849L496_9RHOB</name>
<evidence type="ECO:0000256" key="4">
    <source>
        <dbReference type="ARBA" id="ARBA00022729"/>
    </source>
</evidence>
<keyword evidence="9" id="KW-1185">Reference proteome</keyword>
<keyword evidence="3" id="KW-0813">Transport</keyword>
<evidence type="ECO:0000256" key="5">
    <source>
        <dbReference type="ARBA" id="ARBA00022906"/>
    </source>
</evidence>
<evidence type="ECO:0000256" key="2">
    <source>
        <dbReference type="ARBA" id="ARBA00015915"/>
    </source>
</evidence>
<dbReference type="PANTHER" id="PTHR42953">
    <property type="entry name" value="HIGH-AFFINITY ZINC UPTAKE SYSTEM PROTEIN ZNUA-RELATED"/>
    <property type="match status" value="1"/>
</dbReference>
<evidence type="ECO:0000256" key="6">
    <source>
        <dbReference type="SAM" id="MobiDB-lite"/>
    </source>
</evidence>
<organism evidence="8 9">
    <name type="scientific">Halovulum dunhuangense</name>
    <dbReference type="NCBI Taxonomy" id="1505036"/>
    <lineage>
        <taxon>Bacteria</taxon>
        <taxon>Pseudomonadati</taxon>
        <taxon>Pseudomonadota</taxon>
        <taxon>Alphaproteobacteria</taxon>
        <taxon>Rhodobacterales</taxon>
        <taxon>Paracoccaceae</taxon>
        <taxon>Halovulum</taxon>
    </lineage>
</organism>
<feature type="signal peptide" evidence="7">
    <location>
        <begin position="1"/>
        <end position="20"/>
    </location>
</feature>
<dbReference type="EMBL" id="JABFBC010000002">
    <property type="protein sequence ID" value="NNU81159.1"/>
    <property type="molecule type" value="Genomic_DNA"/>
</dbReference>
<reference evidence="8 9" key="1">
    <citation type="submission" date="2020-05" db="EMBL/GenBank/DDBJ databases">
        <title>Gimesia benthica sp. nov., a novel planctomycete isolated from a deep-sea water sample of the Northwest Indian Ocean.</title>
        <authorList>
            <person name="Wang J."/>
            <person name="Ruan C."/>
            <person name="Song L."/>
            <person name="Zhu Y."/>
            <person name="Li A."/>
            <person name="Zheng X."/>
            <person name="Wang L."/>
            <person name="Lu Z."/>
            <person name="Huang Y."/>
            <person name="Du W."/>
            <person name="Zhou Y."/>
            <person name="Huang L."/>
            <person name="Dai X."/>
        </authorList>
    </citation>
    <scope>NUCLEOTIDE SEQUENCE [LARGE SCALE GENOMIC DNA]</scope>
    <source>
        <strain evidence="8 9">YYQ-30</strain>
    </source>
</reference>
<evidence type="ECO:0000313" key="9">
    <source>
        <dbReference type="Proteomes" id="UP000572377"/>
    </source>
</evidence>
<dbReference type="Pfam" id="PF01297">
    <property type="entry name" value="ZnuA"/>
    <property type="match status" value="1"/>
</dbReference>
<evidence type="ECO:0000313" key="8">
    <source>
        <dbReference type="EMBL" id="NNU81159.1"/>
    </source>
</evidence>
<dbReference type="SUPFAM" id="SSF53807">
    <property type="entry name" value="Helical backbone' metal receptor"/>
    <property type="match status" value="1"/>
</dbReference>
<accession>A0A849L496</accession>
<sequence>MKRTLPLLALCLLPALPSQAAEPPRVVADILPVHSLVARVMQGAGEPVLLLPPGADAHGHAMRPSEAQLLESAGLVVWVGPELTPWLERALAALAQDADRLALMDAPGVMHLEMREGAVFGAHDHGAHDDHGHAEEAAHDDHGHAHDGEDPHVWLDPRNAQAMVAAIAEQLAGLDPERAELYAANAAAAQAELRALEEELAATLAPLAGTGFVVLHDAFHYFEARFGVEAAGAVSASDAAAPGAARIAEINTLLGGEGVACIFAEPQQSGALVEQLAAESGARLGLLDPLGAALEPGAGLYPALMRDMAAAMTDCLGGGA</sequence>
<keyword evidence="5" id="KW-0862">Zinc</keyword>
<feature type="region of interest" description="Disordered" evidence="6">
    <location>
        <begin position="122"/>
        <end position="153"/>
    </location>
</feature>
<keyword evidence="5" id="KW-0406">Ion transport</keyword>
<dbReference type="GO" id="GO:0046872">
    <property type="term" value="F:metal ion binding"/>
    <property type="evidence" value="ECO:0007669"/>
    <property type="project" value="InterPro"/>
</dbReference>
<protein>
    <recommendedName>
        <fullName evidence="2">High-affinity zinc uptake system protein ZnuA</fullName>
    </recommendedName>
</protein>
<keyword evidence="5" id="KW-0864">Zinc transport</keyword>